<dbReference type="InterPro" id="IPR024537">
    <property type="entry name" value="DUF3322"/>
</dbReference>
<organism evidence="3">
    <name type="scientific">bioreactor metagenome</name>
    <dbReference type="NCBI Taxonomy" id="1076179"/>
    <lineage>
        <taxon>unclassified sequences</taxon>
        <taxon>metagenomes</taxon>
        <taxon>ecological metagenomes</taxon>
    </lineage>
</organism>
<dbReference type="EMBL" id="VSSQ01011550">
    <property type="protein sequence ID" value="MPM47127.1"/>
    <property type="molecule type" value="Genomic_DNA"/>
</dbReference>
<accession>A0A645A225</accession>
<feature type="domain" description="DUF3322" evidence="2">
    <location>
        <begin position="14"/>
        <end position="182"/>
    </location>
</feature>
<dbReference type="Pfam" id="PF11795">
    <property type="entry name" value="DUF3322"/>
    <property type="match status" value="1"/>
</dbReference>
<reference evidence="3" key="1">
    <citation type="submission" date="2019-08" db="EMBL/GenBank/DDBJ databases">
        <authorList>
            <person name="Kucharzyk K."/>
            <person name="Murdoch R.W."/>
            <person name="Higgins S."/>
            <person name="Loffler F."/>
        </authorList>
    </citation>
    <scope>NUCLEOTIDE SEQUENCE</scope>
</reference>
<proteinExistence type="predicted"/>
<dbReference type="Pfam" id="PF09983">
    <property type="entry name" value="JetD_C"/>
    <property type="match status" value="1"/>
</dbReference>
<evidence type="ECO:0000259" key="2">
    <source>
        <dbReference type="Pfam" id="PF11795"/>
    </source>
</evidence>
<dbReference type="AlphaFoldDB" id="A0A645A225"/>
<dbReference type="InterPro" id="IPR024534">
    <property type="entry name" value="JetD_C"/>
</dbReference>
<evidence type="ECO:0000313" key="3">
    <source>
        <dbReference type="EMBL" id="MPM47127.1"/>
    </source>
</evidence>
<sequence>MRTVADARDWAEGQWQRNWKRWLTTAEADAKSWPLHPPSQAQFAADPEAVARWARSWRDLRVAGVEVEWVERRWPAYGRQLLPQRIVASPEAIAGLAGHASEWRRANANVARLREQWPGLDLSAATRLAARALSRLDDHQTEQLIAVLAWLIEHPGSDLWERELPVPGIDTKWWEQHRSLVEPFALALTGQQDAAAPPNDPVFGVRVLDPGLSDGPQQFTAGVAGLNAARLVPRVVLMSENQVPVLRLPALPGVVGIHSMGFAAVNLAKVAWIRDAPQLYWGDLDSYGFRILGQLRQVLPNVRSVLMDARTLHRHAELIIAEPHPYRGEIGYLSAAERSVLAEIRRGDLRLEQERIDKAYAHAELTAAVATIIRLAEDRG</sequence>
<evidence type="ECO:0008006" key="4">
    <source>
        <dbReference type="Google" id="ProtNLM"/>
    </source>
</evidence>
<name>A0A645A225_9ZZZZ</name>
<gene>
    <name evidence="3" type="ORF">SDC9_93835</name>
</gene>
<evidence type="ECO:0000259" key="1">
    <source>
        <dbReference type="Pfam" id="PF09983"/>
    </source>
</evidence>
<comment type="caution">
    <text evidence="3">The sequence shown here is derived from an EMBL/GenBank/DDBJ whole genome shotgun (WGS) entry which is preliminary data.</text>
</comment>
<feature type="domain" description="Wadjet protein JetD C-terminal" evidence="1">
    <location>
        <begin position="203"/>
        <end position="364"/>
    </location>
</feature>
<protein>
    <recommendedName>
        <fullName evidence="4">Wadjet protein JetD C-terminal domain-containing protein</fullName>
    </recommendedName>
</protein>